<gene>
    <name evidence="1" type="ORF">C8N45_11438</name>
</gene>
<evidence type="ECO:0000313" key="2">
    <source>
        <dbReference type="Proteomes" id="UP000244523"/>
    </source>
</evidence>
<dbReference type="EMBL" id="QBUD01000014">
    <property type="protein sequence ID" value="PUB11266.1"/>
    <property type="molecule type" value="Genomic_DNA"/>
</dbReference>
<comment type="caution">
    <text evidence="1">The sequence shown here is derived from an EMBL/GenBank/DDBJ whole genome shotgun (WGS) entry which is preliminary data.</text>
</comment>
<sequence length="44" mass="5017">MAAWEDKFARFPGSRFRGDTIKAALQGKGFHEFRVTDDWPVGCN</sequence>
<evidence type="ECO:0000313" key="1">
    <source>
        <dbReference type="EMBL" id="PUB11266.1"/>
    </source>
</evidence>
<organism evidence="1 2">
    <name type="scientific">Yoonia sediminilitoris</name>
    <dbReference type="NCBI Taxonomy" id="1286148"/>
    <lineage>
        <taxon>Bacteria</taxon>
        <taxon>Pseudomonadati</taxon>
        <taxon>Pseudomonadota</taxon>
        <taxon>Alphaproteobacteria</taxon>
        <taxon>Rhodobacterales</taxon>
        <taxon>Paracoccaceae</taxon>
        <taxon>Yoonia</taxon>
    </lineage>
</organism>
<dbReference type="Proteomes" id="UP000244523">
    <property type="component" value="Unassembled WGS sequence"/>
</dbReference>
<accession>A0A2T6K983</accession>
<proteinExistence type="predicted"/>
<protein>
    <submittedName>
        <fullName evidence="1">Uncharacterized protein</fullName>
    </submittedName>
</protein>
<name>A0A2T6K983_9RHOB</name>
<reference evidence="1 2" key="1">
    <citation type="submission" date="2018-04" db="EMBL/GenBank/DDBJ databases">
        <title>Genomic Encyclopedia of Archaeal and Bacterial Type Strains, Phase II (KMG-II): from individual species to whole genera.</title>
        <authorList>
            <person name="Goeker M."/>
        </authorList>
    </citation>
    <scope>NUCLEOTIDE SEQUENCE [LARGE SCALE GENOMIC DNA]</scope>
    <source>
        <strain evidence="1 2">DSM 29955</strain>
    </source>
</reference>
<dbReference type="AlphaFoldDB" id="A0A2T6K983"/>
<keyword evidence="2" id="KW-1185">Reference proteome</keyword>